<evidence type="ECO:0000313" key="3">
    <source>
        <dbReference type="Proteomes" id="UP000075502"/>
    </source>
</evidence>
<dbReference type="PROSITE" id="PS51257">
    <property type="entry name" value="PROKAR_LIPOPROTEIN"/>
    <property type="match status" value="1"/>
</dbReference>
<gene>
    <name evidence="2" type="ORF">BE21_14380</name>
</gene>
<proteinExistence type="predicted"/>
<evidence type="ECO:0000313" key="2">
    <source>
        <dbReference type="EMBL" id="KYG10065.1"/>
    </source>
</evidence>
<sequence>MTRWLDFLSLMTTAGCLSVACTGNIGPVGGIAAGGEGGAGSAAGPGGNAPTATTDATTITSASGGADGAASVGGAGGADCGGSLDDDADGDGYTEMLGDCDDCNPLVNPGVVELATVGGEGGAAPEGVDDDCDGKIDNLPEPCDSDIPIDDADPLSAARAVELCKTSSGPGDWGVVSAAWVMVDGSPPPEGAEQNANFHLGHGILPKFGANIPPKAGARLLALSSGTARQASDEGFESPMGFNKKYEGEFPEGFPKDPRDCGDFVPLKPSDPTAVEIAIRVPTNVRGFSFNINYVTYDWPLVCTEFNDYFVALLSPRPANLIDGHILFDNKRNAMSINNAFIDVCSCEGGPPCNLDGRVYACSSGTSELLGTGFEGRAGTSWLVTSAPVEPGQLIKIRWGAYDAGDHQLDSTGLVDNWVWLAEKDETVSTVPVDRPPP</sequence>
<dbReference type="AlphaFoldDB" id="A0A150TZC3"/>
<protein>
    <submittedName>
        <fullName evidence="2">Uncharacterized protein</fullName>
    </submittedName>
</protein>
<dbReference type="EMBL" id="JEME01000464">
    <property type="protein sequence ID" value="KYG10065.1"/>
    <property type="molecule type" value="Genomic_DNA"/>
</dbReference>
<accession>A0A150TZC3</accession>
<reference evidence="2 3" key="1">
    <citation type="submission" date="2014-02" db="EMBL/GenBank/DDBJ databases">
        <title>The small core and large imbalanced accessory genome model reveals a collaborative survival strategy of Sorangium cellulosum strains in nature.</title>
        <authorList>
            <person name="Han K."/>
            <person name="Peng R."/>
            <person name="Blom J."/>
            <person name="Li Y.-Z."/>
        </authorList>
    </citation>
    <scope>NUCLEOTIDE SEQUENCE [LARGE SCALE GENOMIC DNA]</scope>
    <source>
        <strain evidence="2 3">So0007-03</strain>
    </source>
</reference>
<dbReference type="Proteomes" id="UP000075502">
    <property type="component" value="Unassembled WGS sequence"/>
</dbReference>
<evidence type="ECO:0000256" key="1">
    <source>
        <dbReference type="SAM" id="MobiDB-lite"/>
    </source>
</evidence>
<feature type="region of interest" description="Disordered" evidence="1">
    <location>
        <begin position="37"/>
        <end position="68"/>
    </location>
</feature>
<comment type="caution">
    <text evidence="2">The sequence shown here is derived from an EMBL/GenBank/DDBJ whole genome shotgun (WGS) entry which is preliminary data.</text>
</comment>
<feature type="compositionally biased region" description="Gly residues" evidence="1">
    <location>
        <begin position="37"/>
        <end position="47"/>
    </location>
</feature>
<feature type="compositionally biased region" description="Low complexity" evidence="1">
    <location>
        <begin position="48"/>
        <end position="64"/>
    </location>
</feature>
<organism evidence="2 3">
    <name type="scientific">Sorangium cellulosum</name>
    <name type="common">Polyangium cellulosum</name>
    <dbReference type="NCBI Taxonomy" id="56"/>
    <lineage>
        <taxon>Bacteria</taxon>
        <taxon>Pseudomonadati</taxon>
        <taxon>Myxococcota</taxon>
        <taxon>Polyangia</taxon>
        <taxon>Polyangiales</taxon>
        <taxon>Polyangiaceae</taxon>
        <taxon>Sorangium</taxon>
    </lineage>
</organism>
<name>A0A150TZC3_SORCE</name>